<feature type="compositionally biased region" description="Polar residues" evidence="2">
    <location>
        <begin position="91"/>
        <end position="102"/>
    </location>
</feature>
<accession>A0ABS6WAD2</accession>
<evidence type="ECO:0008006" key="5">
    <source>
        <dbReference type="Google" id="ProtNLM"/>
    </source>
</evidence>
<comment type="caution">
    <text evidence="3">The sequence shown here is derived from an EMBL/GenBank/DDBJ whole genome shotgun (WGS) entry which is preliminary data.</text>
</comment>
<gene>
    <name evidence="3" type="ORF">KIH73_08905</name>
</gene>
<keyword evidence="4" id="KW-1185">Reference proteome</keyword>
<proteinExistence type="predicted"/>
<protein>
    <recommendedName>
        <fullName evidence="5">Transposase</fullName>
    </recommendedName>
</protein>
<keyword evidence="1" id="KW-0175">Coiled coil</keyword>
<dbReference type="Proteomes" id="UP000812844">
    <property type="component" value="Unassembled WGS sequence"/>
</dbReference>
<evidence type="ECO:0000313" key="3">
    <source>
        <dbReference type="EMBL" id="MBW3083470.1"/>
    </source>
</evidence>
<evidence type="ECO:0000256" key="2">
    <source>
        <dbReference type="SAM" id="MobiDB-lite"/>
    </source>
</evidence>
<feature type="region of interest" description="Disordered" evidence="2">
    <location>
        <begin position="81"/>
        <end position="116"/>
    </location>
</feature>
<name>A0ABS6WAD2_9BIFI</name>
<reference evidence="3 4" key="1">
    <citation type="submission" date="2021-05" db="EMBL/GenBank/DDBJ databases">
        <title>Phylogenetic classification of ten novel species belonging to the genus Bifidobacterium comprising B. colchicus sp. nov., B. abeli sp. nov., B. bicoloris sp. nov., B. guerezis sp. nov., B. rosaliae sp. nov., B. santillanensis sp. nov., B. argentati sp. nov., B. amazzoni sp. nov., B. pluviali sp. nov., and B. pinnaculum sp. nov.</title>
        <authorList>
            <person name="Lugli G.A."/>
            <person name="Ruiz Garcia L."/>
            <person name="Margolles A."/>
            <person name="Ventura M."/>
        </authorList>
    </citation>
    <scope>NUCLEOTIDE SEQUENCE [LARGE SCALE GENOMIC DNA]</scope>
    <source>
        <strain evidence="3 4">6T3</strain>
    </source>
</reference>
<evidence type="ECO:0000313" key="4">
    <source>
        <dbReference type="Proteomes" id="UP000812844"/>
    </source>
</evidence>
<evidence type="ECO:0000256" key="1">
    <source>
        <dbReference type="SAM" id="Coils"/>
    </source>
</evidence>
<dbReference type="RefSeq" id="WP_219082674.1">
    <property type="nucleotide sequence ID" value="NZ_JAHBBD010000023.1"/>
</dbReference>
<dbReference type="EMBL" id="JAHBBD010000023">
    <property type="protein sequence ID" value="MBW3083470.1"/>
    <property type="molecule type" value="Genomic_DNA"/>
</dbReference>
<organism evidence="3 4">
    <name type="scientific">Bifidobacterium phasiani</name>
    <dbReference type="NCBI Taxonomy" id="2834431"/>
    <lineage>
        <taxon>Bacteria</taxon>
        <taxon>Bacillati</taxon>
        <taxon>Actinomycetota</taxon>
        <taxon>Actinomycetes</taxon>
        <taxon>Bifidobacteriales</taxon>
        <taxon>Bifidobacteriaceae</taxon>
        <taxon>Bifidobacterium</taxon>
    </lineage>
</organism>
<sequence length="175" mass="19932">MANRSETMFSAREMRYLQSLPAVERVSQKRIQYTEEFKRDCMRRYRNGESPAKIFRSAGLDTALIGYKRIERCFARWRRTEEGDDDGGEAPNQSGFEVSQTDRWVGPAMPPVNDGRYFTTRDDTAPDSMDLQTCLLVVAQQARRIDQLEHKVKQLEHRLEGDAAGGDAPEPASAV</sequence>
<feature type="coiled-coil region" evidence="1">
    <location>
        <begin position="138"/>
        <end position="165"/>
    </location>
</feature>